<keyword evidence="2" id="KW-1185">Reference proteome</keyword>
<sequence length="109" mass="12181">MASDFAVHGYKNICGIDLPTGGSCPFRSETYSDPKHRHAYGRNVRSIKKFLGIFNANSNERSSLNVFGGGDMTTYLVHFVSKLHPNRDGSMDPEWPQQLTFLDGLTLRS</sequence>
<dbReference type="EMBL" id="ML213518">
    <property type="protein sequence ID" value="TFK48804.1"/>
    <property type="molecule type" value="Genomic_DNA"/>
</dbReference>
<reference evidence="1 2" key="1">
    <citation type="journal article" date="2019" name="Nat. Ecol. Evol.">
        <title>Megaphylogeny resolves global patterns of mushroom evolution.</title>
        <authorList>
            <person name="Varga T."/>
            <person name="Krizsan K."/>
            <person name="Foldi C."/>
            <person name="Dima B."/>
            <person name="Sanchez-Garcia M."/>
            <person name="Sanchez-Ramirez S."/>
            <person name="Szollosi G.J."/>
            <person name="Szarkandi J.G."/>
            <person name="Papp V."/>
            <person name="Albert L."/>
            <person name="Andreopoulos W."/>
            <person name="Angelini C."/>
            <person name="Antonin V."/>
            <person name="Barry K.W."/>
            <person name="Bougher N.L."/>
            <person name="Buchanan P."/>
            <person name="Buyck B."/>
            <person name="Bense V."/>
            <person name="Catcheside P."/>
            <person name="Chovatia M."/>
            <person name="Cooper J."/>
            <person name="Damon W."/>
            <person name="Desjardin D."/>
            <person name="Finy P."/>
            <person name="Geml J."/>
            <person name="Haridas S."/>
            <person name="Hughes K."/>
            <person name="Justo A."/>
            <person name="Karasinski D."/>
            <person name="Kautmanova I."/>
            <person name="Kiss B."/>
            <person name="Kocsube S."/>
            <person name="Kotiranta H."/>
            <person name="LaButti K.M."/>
            <person name="Lechner B.E."/>
            <person name="Liimatainen K."/>
            <person name="Lipzen A."/>
            <person name="Lukacs Z."/>
            <person name="Mihaltcheva S."/>
            <person name="Morgado L.N."/>
            <person name="Niskanen T."/>
            <person name="Noordeloos M.E."/>
            <person name="Ohm R.A."/>
            <person name="Ortiz-Santana B."/>
            <person name="Ovrebo C."/>
            <person name="Racz N."/>
            <person name="Riley R."/>
            <person name="Savchenko A."/>
            <person name="Shiryaev A."/>
            <person name="Soop K."/>
            <person name="Spirin V."/>
            <person name="Szebenyi C."/>
            <person name="Tomsovsky M."/>
            <person name="Tulloss R.E."/>
            <person name="Uehling J."/>
            <person name="Grigoriev I.V."/>
            <person name="Vagvolgyi C."/>
            <person name="Papp T."/>
            <person name="Martin F.M."/>
            <person name="Miettinen O."/>
            <person name="Hibbett D.S."/>
            <person name="Nagy L.G."/>
        </authorList>
    </citation>
    <scope>NUCLEOTIDE SEQUENCE [LARGE SCALE GENOMIC DNA]</scope>
    <source>
        <strain evidence="1 2">OMC1185</strain>
    </source>
</reference>
<dbReference type="AlphaFoldDB" id="A0A5C3MTV1"/>
<dbReference type="Proteomes" id="UP000305948">
    <property type="component" value="Unassembled WGS sequence"/>
</dbReference>
<dbReference type="OrthoDB" id="2664882at2759"/>
<gene>
    <name evidence="1" type="ORF">OE88DRAFT_1810213</name>
</gene>
<evidence type="ECO:0000313" key="2">
    <source>
        <dbReference type="Proteomes" id="UP000305948"/>
    </source>
</evidence>
<protein>
    <submittedName>
        <fullName evidence="1">Uncharacterized protein</fullName>
    </submittedName>
</protein>
<organism evidence="1 2">
    <name type="scientific">Heliocybe sulcata</name>
    <dbReference type="NCBI Taxonomy" id="5364"/>
    <lineage>
        <taxon>Eukaryota</taxon>
        <taxon>Fungi</taxon>
        <taxon>Dikarya</taxon>
        <taxon>Basidiomycota</taxon>
        <taxon>Agaricomycotina</taxon>
        <taxon>Agaricomycetes</taxon>
        <taxon>Gloeophyllales</taxon>
        <taxon>Gloeophyllaceae</taxon>
        <taxon>Heliocybe</taxon>
    </lineage>
</organism>
<evidence type="ECO:0000313" key="1">
    <source>
        <dbReference type="EMBL" id="TFK48804.1"/>
    </source>
</evidence>
<accession>A0A5C3MTV1</accession>
<proteinExistence type="predicted"/>
<name>A0A5C3MTV1_9AGAM</name>